<dbReference type="AlphaFoldDB" id="A0A2R6W4T2"/>
<gene>
    <name evidence="1" type="ORF">MARPO_0154s0028</name>
</gene>
<proteinExistence type="predicted"/>
<organism evidence="1 2">
    <name type="scientific">Marchantia polymorpha</name>
    <name type="common">Common liverwort</name>
    <name type="synonym">Marchantia aquatica</name>
    <dbReference type="NCBI Taxonomy" id="3197"/>
    <lineage>
        <taxon>Eukaryota</taxon>
        <taxon>Viridiplantae</taxon>
        <taxon>Streptophyta</taxon>
        <taxon>Embryophyta</taxon>
        <taxon>Marchantiophyta</taxon>
        <taxon>Marchantiopsida</taxon>
        <taxon>Marchantiidae</taxon>
        <taxon>Marchantiales</taxon>
        <taxon>Marchantiaceae</taxon>
        <taxon>Marchantia</taxon>
    </lineage>
</organism>
<evidence type="ECO:0000313" key="1">
    <source>
        <dbReference type="EMBL" id="PTQ28802.1"/>
    </source>
</evidence>
<name>A0A2R6W4T2_MARPO</name>
<reference evidence="2" key="1">
    <citation type="journal article" date="2017" name="Cell">
        <title>Insights into land plant evolution garnered from the Marchantia polymorpha genome.</title>
        <authorList>
            <person name="Bowman J.L."/>
            <person name="Kohchi T."/>
            <person name="Yamato K.T."/>
            <person name="Jenkins J."/>
            <person name="Shu S."/>
            <person name="Ishizaki K."/>
            <person name="Yamaoka S."/>
            <person name="Nishihama R."/>
            <person name="Nakamura Y."/>
            <person name="Berger F."/>
            <person name="Adam C."/>
            <person name="Aki S.S."/>
            <person name="Althoff F."/>
            <person name="Araki T."/>
            <person name="Arteaga-Vazquez M.A."/>
            <person name="Balasubrmanian S."/>
            <person name="Barry K."/>
            <person name="Bauer D."/>
            <person name="Boehm C.R."/>
            <person name="Briginshaw L."/>
            <person name="Caballero-Perez J."/>
            <person name="Catarino B."/>
            <person name="Chen F."/>
            <person name="Chiyoda S."/>
            <person name="Chovatia M."/>
            <person name="Davies K.M."/>
            <person name="Delmans M."/>
            <person name="Demura T."/>
            <person name="Dierschke T."/>
            <person name="Dolan L."/>
            <person name="Dorantes-Acosta A.E."/>
            <person name="Eklund D.M."/>
            <person name="Florent S.N."/>
            <person name="Flores-Sandoval E."/>
            <person name="Fujiyama A."/>
            <person name="Fukuzawa H."/>
            <person name="Galik B."/>
            <person name="Grimanelli D."/>
            <person name="Grimwood J."/>
            <person name="Grossniklaus U."/>
            <person name="Hamada T."/>
            <person name="Haseloff J."/>
            <person name="Hetherington A.J."/>
            <person name="Higo A."/>
            <person name="Hirakawa Y."/>
            <person name="Hundley H.N."/>
            <person name="Ikeda Y."/>
            <person name="Inoue K."/>
            <person name="Inoue S.I."/>
            <person name="Ishida S."/>
            <person name="Jia Q."/>
            <person name="Kakita M."/>
            <person name="Kanazawa T."/>
            <person name="Kawai Y."/>
            <person name="Kawashima T."/>
            <person name="Kennedy M."/>
            <person name="Kinose K."/>
            <person name="Kinoshita T."/>
            <person name="Kohara Y."/>
            <person name="Koide E."/>
            <person name="Komatsu K."/>
            <person name="Kopischke S."/>
            <person name="Kubo M."/>
            <person name="Kyozuka J."/>
            <person name="Lagercrantz U."/>
            <person name="Lin S.S."/>
            <person name="Lindquist E."/>
            <person name="Lipzen A.M."/>
            <person name="Lu C.W."/>
            <person name="De Luna E."/>
            <person name="Martienssen R.A."/>
            <person name="Minamino N."/>
            <person name="Mizutani M."/>
            <person name="Mizutani M."/>
            <person name="Mochizuki N."/>
            <person name="Monte I."/>
            <person name="Mosher R."/>
            <person name="Nagasaki H."/>
            <person name="Nakagami H."/>
            <person name="Naramoto S."/>
            <person name="Nishitani K."/>
            <person name="Ohtani M."/>
            <person name="Okamoto T."/>
            <person name="Okumura M."/>
            <person name="Phillips J."/>
            <person name="Pollak B."/>
            <person name="Reinders A."/>
            <person name="Rovekamp M."/>
            <person name="Sano R."/>
            <person name="Sawa S."/>
            <person name="Schmid M.W."/>
            <person name="Shirakawa M."/>
            <person name="Solano R."/>
            <person name="Spunde A."/>
            <person name="Suetsugu N."/>
            <person name="Sugano S."/>
            <person name="Sugiyama A."/>
            <person name="Sun R."/>
            <person name="Suzuki Y."/>
            <person name="Takenaka M."/>
            <person name="Takezawa D."/>
            <person name="Tomogane H."/>
            <person name="Tsuzuki M."/>
            <person name="Ueda T."/>
            <person name="Umeda M."/>
            <person name="Ward J.M."/>
            <person name="Watanabe Y."/>
            <person name="Yazaki K."/>
            <person name="Yokoyama R."/>
            <person name="Yoshitake Y."/>
            <person name="Yotsui I."/>
            <person name="Zachgo S."/>
            <person name="Schmutz J."/>
        </authorList>
    </citation>
    <scope>NUCLEOTIDE SEQUENCE [LARGE SCALE GENOMIC DNA]</scope>
    <source>
        <strain evidence="2">Tak-1</strain>
    </source>
</reference>
<evidence type="ECO:0000313" key="2">
    <source>
        <dbReference type="Proteomes" id="UP000244005"/>
    </source>
</evidence>
<dbReference type="EMBL" id="KZ772824">
    <property type="protein sequence ID" value="PTQ28802.1"/>
    <property type="molecule type" value="Genomic_DNA"/>
</dbReference>
<protein>
    <submittedName>
        <fullName evidence="1">Uncharacterized protein</fullName>
    </submittedName>
</protein>
<accession>A0A2R6W4T2</accession>
<dbReference type="Proteomes" id="UP000244005">
    <property type="component" value="Unassembled WGS sequence"/>
</dbReference>
<sequence length="111" mass="12708">MKAKQSESTVVLLCSRLPVSIWNQIFSIRYQSPHEHDTSARKCSLKVAKDHCGEVVITLVGPKVESNMSEDGQYHHQSNFSNSESERFLLPMLDYYSNVIPTRSETIRFFA</sequence>
<keyword evidence="2" id="KW-1185">Reference proteome</keyword>
<dbReference type="Gramene" id="Mp8g16360.1">
    <property type="protein sequence ID" value="Mp8g16360.1.cds1"/>
    <property type="gene ID" value="Mp8g16360"/>
</dbReference>